<dbReference type="InterPro" id="IPR051206">
    <property type="entry name" value="NAMLAA_amidase_2"/>
</dbReference>
<dbReference type="GO" id="GO:0005576">
    <property type="term" value="C:extracellular region"/>
    <property type="evidence" value="ECO:0007669"/>
    <property type="project" value="UniProtKB-SubCell"/>
</dbReference>
<evidence type="ECO:0000256" key="4">
    <source>
        <dbReference type="ARBA" id="ARBA00011901"/>
    </source>
</evidence>
<dbReference type="GO" id="GO:0030435">
    <property type="term" value="P:sporulation resulting in formation of a cellular spore"/>
    <property type="evidence" value="ECO:0007669"/>
    <property type="project" value="UniProtKB-KW"/>
</dbReference>
<evidence type="ECO:0000256" key="3">
    <source>
        <dbReference type="ARBA" id="ARBA00007553"/>
    </source>
</evidence>
<dbReference type="InterPro" id="IPR002502">
    <property type="entry name" value="Amidase_domain"/>
</dbReference>
<evidence type="ECO:0000313" key="15">
    <source>
        <dbReference type="Proteomes" id="UP000226257"/>
    </source>
</evidence>
<evidence type="ECO:0000256" key="1">
    <source>
        <dbReference type="ARBA" id="ARBA00001561"/>
    </source>
</evidence>
<reference evidence="14 15" key="1">
    <citation type="submission" date="2017-09" db="EMBL/GenBank/DDBJ databases">
        <title>Large-scale bioinformatics analysis of Bacillus genomes uncovers conserved roles of natural products in bacterial physiology.</title>
        <authorList>
            <consortium name="Agbiome Team Llc"/>
            <person name="Bleich R.M."/>
            <person name="Grubbs K.J."/>
            <person name="Santa Maria K.C."/>
            <person name="Allen S.E."/>
            <person name="Farag S."/>
            <person name="Shank E.A."/>
            <person name="Bowers A."/>
        </authorList>
    </citation>
    <scope>NUCLEOTIDE SEQUENCE [LARGE SCALE GENOMIC DNA]</scope>
    <source>
        <strain evidence="14 15">AFS060282</strain>
    </source>
</reference>
<evidence type="ECO:0000256" key="11">
    <source>
        <dbReference type="ARBA" id="ARBA00030881"/>
    </source>
</evidence>
<protein>
    <recommendedName>
        <fullName evidence="4">N-acetylmuramoyl-L-alanine amidase</fullName>
        <ecNumber evidence="4">3.5.1.28</ecNumber>
    </recommendedName>
    <alternativeName>
        <fullName evidence="12">Autolysin</fullName>
    </alternativeName>
    <alternativeName>
        <fullName evidence="11">Cell wall hydrolase</fullName>
    </alternativeName>
</protein>
<keyword evidence="10" id="KW-0961">Cell wall biogenesis/degradation</keyword>
<dbReference type="FunFam" id="3.40.80.10:FF:000007">
    <property type="entry name" value="N-acetylmuramoyl-L-alanine amidase XlyA"/>
    <property type="match status" value="1"/>
</dbReference>
<dbReference type="EC" id="3.5.1.28" evidence="4"/>
<accession>A0A9X7BGA8</accession>
<evidence type="ECO:0000313" key="14">
    <source>
        <dbReference type="EMBL" id="PFV11208.1"/>
    </source>
</evidence>
<dbReference type="Proteomes" id="UP000226257">
    <property type="component" value="Unassembled WGS sequence"/>
</dbReference>
<dbReference type="InterPro" id="IPR036505">
    <property type="entry name" value="Amidase/PGRP_sf"/>
</dbReference>
<dbReference type="Pfam" id="PF01510">
    <property type="entry name" value="Amidase_2"/>
    <property type="match status" value="1"/>
</dbReference>
<evidence type="ECO:0000256" key="2">
    <source>
        <dbReference type="ARBA" id="ARBA00004613"/>
    </source>
</evidence>
<evidence type="ECO:0000256" key="12">
    <source>
        <dbReference type="ARBA" id="ARBA00032390"/>
    </source>
</evidence>
<dbReference type="GO" id="GO:0008745">
    <property type="term" value="F:N-acetylmuramoyl-L-alanine amidase activity"/>
    <property type="evidence" value="ECO:0007669"/>
    <property type="project" value="UniProtKB-EC"/>
</dbReference>
<evidence type="ECO:0000256" key="6">
    <source>
        <dbReference type="ARBA" id="ARBA00022729"/>
    </source>
</evidence>
<keyword evidence="7" id="KW-0378">Hydrolase</keyword>
<evidence type="ECO:0000259" key="13">
    <source>
        <dbReference type="SMART" id="SM00644"/>
    </source>
</evidence>
<dbReference type="PANTHER" id="PTHR30417">
    <property type="entry name" value="N-ACETYLMURAMOYL-L-ALANINE AMIDASE AMID"/>
    <property type="match status" value="1"/>
</dbReference>
<keyword evidence="5" id="KW-0964">Secreted</keyword>
<comment type="similarity">
    <text evidence="3">Belongs to the N-acetylmuramoyl-L-alanine amidase 2 family.</text>
</comment>
<dbReference type="EMBL" id="NVDQ01000007">
    <property type="protein sequence ID" value="PFV11208.1"/>
    <property type="molecule type" value="Genomic_DNA"/>
</dbReference>
<dbReference type="RefSeq" id="WP_098659901.1">
    <property type="nucleotide sequence ID" value="NZ_NVDQ01000007.1"/>
</dbReference>
<dbReference type="PANTHER" id="PTHR30417:SF11">
    <property type="entry name" value="N-ACETYLMURAMOYL-L-ALANINE AMIDASE XLYA"/>
    <property type="match status" value="1"/>
</dbReference>
<keyword evidence="6" id="KW-0732">Signal</keyword>
<dbReference type="GO" id="GO:0071555">
    <property type="term" value="P:cell wall organization"/>
    <property type="evidence" value="ECO:0007669"/>
    <property type="project" value="UniProtKB-KW"/>
</dbReference>
<gene>
    <name evidence="14" type="ORF">COK98_02760</name>
</gene>
<proteinExistence type="inferred from homology"/>
<dbReference type="SMART" id="SM00644">
    <property type="entry name" value="Ami_2"/>
    <property type="match status" value="1"/>
</dbReference>
<evidence type="ECO:0000256" key="10">
    <source>
        <dbReference type="ARBA" id="ARBA00023316"/>
    </source>
</evidence>
<organism evidence="14 15">
    <name type="scientific">Bacillus cereus</name>
    <dbReference type="NCBI Taxonomy" id="1396"/>
    <lineage>
        <taxon>Bacteria</taxon>
        <taxon>Bacillati</taxon>
        <taxon>Bacillota</taxon>
        <taxon>Bacilli</taxon>
        <taxon>Bacillales</taxon>
        <taxon>Bacillaceae</taxon>
        <taxon>Bacillus</taxon>
        <taxon>Bacillus cereus group</taxon>
    </lineage>
</organism>
<keyword evidence="8" id="KW-0749">Sporulation</keyword>
<dbReference type="GO" id="GO:0009254">
    <property type="term" value="P:peptidoglycan turnover"/>
    <property type="evidence" value="ECO:0007669"/>
    <property type="project" value="TreeGrafter"/>
</dbReference>
<dbReference type="Gene3D" id="2.30.30.40">
    <property type="entry name" value="SH3 Domains"/>
    <property type="match status" value="1"/>
</dbReference>
<sequence>MEMRKKLVDPSKYGIKCPYTMNPEFITIHNTYNDAPAENEITYMINNNNEVSFHIAVDEKEAVQGLPLERNAWACGDGNGPGNRKSISVEICYSKSGGNRYYMAEINAAEIVAQLMKLYNIPISKVRTHQFWSGKYCPHRMLAEGRWDHFIDMVQRAYNGNNNELTPDPTPVPPSTNETGIAYIEGSNVNLRKGPGKNYEVSRKLQKGESYKVWGQTDGWLNLGKDQWVYYDSSYIQYDKGGSSSEGVAGKRVESKVDNLRFYSKPSWADRDVVGTVNKGLGFIIDEKVMINGSPQYKVHNSKGATYYITASEEYVSVK</sequence>
<dbReference type="Gene3D" id="3.40.80.10">
    <property type="entry name" value="Peptidoglycan recognition protein-like"/>
    <property type="match status" value="1"/>
</dbReference>
<name>A0A9X7BGA8_BACCE</name>
<evidence type="ECO:0000256" key="7">
    <source>
        <dbReference type="ARBA" id="ARBA00022801"/>
    </source>
</evidence>
<comment type="caution">
    <text evidence="14">The sequence shown here is derived from an EMBL/GenBank/DDBJ whole genome shotgun (WGS) entry which is preliminary data.</text>
</comment>
<comment type="catalytic activity">
    <reaction evidence="1">
        <text>Hydrolyzes the link between N-acetylmuramoyl residues and L-amino acid residues in certain cell-wall glycopeptides.</text>
        <dbReference type="EC" id="3.5.1.28"/>
    </reaction>
</comment>
<evidence type="ECO:0000256" key="8">
    <source>
        <dbReference type="ARBA" id="ARBA00022969"/>
    </source>
</evidence>
<dbReference type="GO" id="GO:0030420">
    <property type="term" value="P:establishment of competence for transformation"/>
    <property type="evidence" value="ECO:0007669"/>
    <property type="project" value="UniProtKB-KW"/>
</dbReference>
<dbReference type="AlphaFoldDB" id="A0A9X7BGA8"/>
<comment type="subcellular location">
    <subcellularLocation>
        <location evidence="2">Secreted</location>
    </subcellularLocation>
</comment>
<evidence type="ECO:0000256" key="9">
    <source>
        <dbReference type="ARBA" id="ARBA00023287"/>
    </source>
</evidence>
<dbReference type="CDD" id="cd06583">
    <property type="entry name" value="PGRP"/>
    <property type="match status" value="1"/>
</dbReference>
<evidence type="ECO:0000256" key="5">
    <source>
        <dbReference type="ARBA" id="ARBA00022525"/>
    </source>
</evidence>
<keyword evidence="9" id="KW-0178">Competence</keyword>
<dbReference type="GO" id="GO:0009253">
    <property type="term" value="P:peptidoglycan catabolic process"/>
    <property type="evidence" value="ECO:0007669"/>
    <property type="project" value="InterPro"/>
</dbReference>
<feature type="domain" description="N-acetylmuramoyl-L-alanine amidase" evidence="13">
    <location>
        <begin position="13"/>
        <end position="150"/>
    </location>
</feature>
<dbReference type="SUPFAM" id="SSF55846">
    <property type="entry name" value="N-acetylmuramoyl-L-alanine amidase-like"/>
    <property type="match status" value="1"/>
</dbReference>